<gene>
    <name evidence="2" type="ORF">ABC974_10565</name>
</gene>
<evidence type="ECO:0000256" key="1">
    <source>
        <dbReference type="SAM" id="MobiDB-lite"/>
    </source>
</evidence>
<dbReference type="RefSeq" id="WP_343888574.1">
    <property type="nucleotide sequence ID" value="NZ_BAAAEH010000010.1"/>
</dbReference>
<keyword evidence="3" id="KW-1185">Reference proteome</keyword>
<dbReference type="InterPro" id="IPR036410">
    <property type="entry name" value="HSP_DnaJ_Cys-rich_dom_sf"/>
</dbReference>
<dbReference type="Proteomes" id="UP001419910">
    <property type="component" value="Unassembled WGS sequence"/>
</dbReference>
<comment type="caution">
    <text evidence="2">The sequence shown here is derived from an EMBL/GenBank/DDBJ whole genome shotgun (WGS) entry which is preliminary data.</text>
</comment>
<evidence type="ECO:0000313" key="2">
    <source>
        <dbReference type="EMBL" id="MEN2790069.1"/>
    </source>
</evidence>
<accession>A0ABU9Y2N6</accession>
<proteinExistence type="predicted"/>
<organism evidence="2 3">
    <name type="scientific">Sphingomonas oligophenolica</name>
    <dbReference type="NCBI Taxonomy" id="301154"/>
    <lineage>
        <taxon>Bacteria</taxon>
        <taxon>Pseudomonadati</taxon>
        <taxon>Pseudomonadota</taxon>
        <taxon>Alphaproteobacteria</taxon>
        <taxon>Sphingomonadales</taxon>
        <taxon>Sphingomonadaceae</taxon>
        <taxon>Sphingomonas</taxon>
    </lineage>
</organism>
<feature type="compositionally biased region" description="Polar residues" evidence="1">
    <location>
        <begin position="1"/>
        <end position="14"/>
    </location>
</feature>
<protein>
    <recommendedName>
        <fullName evidence="4">Transcription factor zinc-finger domain-containing protein</fullName>
    </recommendedName>
</protein>
<dbReference type="SUPFAM" id="SSF57938">
    <property type="entry name" value="DnaJ/Hsp40 cysteine-rich domain"/>
    <property type="match status" value="1"/>
</dbReference>
<sequence length="98" mass="10717">MPHASNVVSCTGPESQHAFDNVPLQPRNGTLDAPCPVCKGHGQWNTQIDLVSFRCSRTICDRCSGAGWVETGRDPIAVPDIELNPEGRPQWIIRHTAV</sequence>
<dbReference type="Gene3D" id="6.20.20.10">
    <property type="match status" value="1"/>
</dbReference>
<dbReference type="EMBL" id="JBDIME010000007">
    <property type="protein sequence ID" value="MEN2790069.1"/>
    <property type="molecule type" value="Genomic_DNA"/>
</dbReference>
<reference evidence="2 3" key="1">
    <citation type="submission" date="2024-05" db="EMBL/GenBank/DDBJ databases">
        <authorList>
            <person name="Liu Q."/>
            <person name="Xin Y.-H."/>
        </authorList>
    </citation>
    <scope>NUCLEOTIDE SEQUENCE [LARGE SCALE GENOMIC DNA]</scope>
    <source>
        <strain evidence="2 3">CGMCC 1.10181</strain>
    </source>
</reference>
<name>A0ABU9Y2N6_9SPHN</name>
<evidence type="ECO:0000313" key="3">
    <source>
        <dbReference type="Proteomes" id="UP001419910"/>
    </source>
</evidence>
<feature type="region of interest" description="Disordered" evidence="1">
    <location>
        <begin position="1"/>
        <end position="25"/>
    </location>
</feature>
<evidence type="ECO:0008006" key="4">
    <source>
        <dbReference type="Google" id="ProtNLM"/>
    </source>
</evidence>